<organism evidence="11 13">
    <name type="scientific">Plasmodiophora brassicae</name>
    <name type="common">Clubroot disease agent</name>
    <dbReference type="NCBI Taxonomy" id="37360"/>
    <lineage>
        <taxon>Eukaryota</taxon>
        <taxon>Sar</taxon>
        <taxon>Rhizaria</taxon>
        <taxon>Endomyxa</taxon>
        <taxon>Phytomyxea</taxon>
        <taxon>Plasmodiophorida</taxon>
        <taxon>Plasmodiophoridae</taxon>
        <taxon>Plasmodiophora</taxon>
    </lineage>
</organism>
<dbReference type="InterPro" id="IPR004161">
    <property type="entry name" value="EFTu-like_2"/>
</dbReference>
<dbReference type="AlphaFoldDB" id="A0A0G4J887"/>
<gene>
    <name evidence="11" type="ORF">PBRA_003435</name>
    <name evidence="12" type="ORF">PLBR_LOCUS6995</name>
</gene>
<dbReference type="FunFam" id="2.40.30.10:FF:000009">
    <property type="entry name" value="Eukaryotic translation initiation factor 2 subunit gamma"/>
    <property type="match status" value="1"/>
</dbReference>
<dbReference type="CDD" id="cd01888">
    <property type="entry name" value="eIF2_gamma"/>
    <property type="match status" value="1"/>
</dbReference>
<evidence type="ECO:0000313" key="11">
    <source>
        <dbReference type="EMBL" id="CEP03828.1"/>
    </source>
</evidence>
<dbReference type="Proteomes" id="UP000290189">
    <property type="component" value="Unassembled WGS sequence"/>
</dbReference>
<evidence type="ECO:0000313" key="14">
    <source>
        <dbReference type="Proteomes" id="UP000290189"/>
    </source>
</evidence>
<comment type="similarity">
    <text evidence="1">Belongs to the TRAFAC class translation factor GTPase superfamily. Classic translation factor GTPase family. EF-Tu/EF-1A subfamily.</text>
</comment>
<dbReference type="GO" id="GO:0003924">
    <property type="term" value="F:GTPase activity"/>
    <property type="evidence" value="ECO:0007669"/>
    <property type="project" value="InterPro"/>
</dbReference>
<dbReference type="EC" id="3.6.5.3" evidence="2"/>
<dbReference type="Pfam" id="PF09173">
    <property type="entry name" value="eIF2_C"/>
    <property type="match status" value="1"/>
</dbReference>
<evidence type="ECO:0000256" key="8">
    <source>
        <dbReference type="ARBA" id="ARBA00048107"/>
    </source>
</evidence>
<comment type="catalytic activity">
    <reaction evidence="8">
        <text>GTP + H2O = GDP + phosphate + H(+)</text>
        <dbReference type="Rhea" id="RHEA:19669"/>
        <dbReference type="ChEBI" id="CHEBI:15377"/>
        <dbReference type="ChEBI" id="CHEBI:15378"/>
        <dbReference type="ChEBI" id="CHEBI:37565"/>
        <dbReference type="ChEBI" id="CHEBI:43474"/>
        <dbReference type="ChEBI" id="CHEBI:58189"/>
        <dbReference type="EC" id="3.6.5.3"/>
    </reaction>
</comment>
<reference evidence="12 14" key="2">
    <citation type="submission" date="2018-03" db="EMBL/GenBank/DDBJ databases">
        <authorList>
            <person name="Fogelqvist J."/>
        </authorList>
    </citation>
    <scope>NUCLEOTIDE SEQUENCE [LARGE SCALE GENOMIC DNA]</scope>
</reference>
<reference evidence="11 13" key="1">
    <citation type="submission" date="2015-02" db="EMBL/GenBank/DDBJ databases">
        <authorList>
            <person name="Chooi Y.-H."/>
        </authorList>
    </citation>
    <scope>NUCLEOTIDE SEQUENCE [LARGE SCALE GENOMIC DNA]</scope>
    <source>
        <strain evidence="11">E3</strain>
    </source>
</reference>
<keyword evidence="7" id="KW-0342">GTP-binding</keyword>
<dbReference type="PROSITE" id="PS51722">
    <property type="entry name" value="G_TR_2"/>
    <property type="match status" value="1"/>
</dbReference>
<keyword evidence="4" id="KW-0547">Nucleotide-binding</keyword>
<dbReference type="OMA" id="NIGMVGH"/>
<dbReference type="InterPro" id="IPR009000">
    <property type="entry name" value="Transl_B-barrel_sf"/>
</dbReference>
<keyword evidence="6" id="KW-0648">Protein biosynthesis</keyword>
<dbReference type="InterPro" id="IPR027417">
    <property type="entry name" value="P-loop_NTPase"/>
</dbReference>
<evidence type="ECO:0000259" key="10">
    <source>
        <dbReference type="PROSITE" id="PS51722"/>
    </source>
</evidence>
<dbReference type="FunFam" id="2.40.30.10:FF:000075">
    <property type="entry name" value="Translation initiation factor 2 subunit gamma"/>
    <property type="match status" value="1"/>
</dbReference>
<protein>
    <recommendedName>
        <fullName evidence="2">protein-synthesizing GTPase</fullName>
        <ecNumber evidence="2">3.6.5.3</ecNumber>
    </recommendedName>
</protein>
<dbReference type="Gene3D" id="2.40.30.10">
    <property type="entry name" value="Translation factors"/>
    <property type="match status" value="2"/>
</dbReference>
<keyword evidence="5" id="KW-0378">Hydrolase</keyword>
<feature type="region of interest" description="Disordered" evidence="9">
    <location>
        <begin position="506"/>
        <end position="525"/>
    </location>
</feature>
<dbReference type="EMBL" id="CDSF01000155">
    <property type="protein sequence ID" value="CEP03828.1"/>
    <property type="molecule type" value="Genomic_DNA"/>
</dbReference>
<dbReference type="GO" id="GO:0005829">
    <property type="term" value="C:cytosol"/>
    <property type="evidence" value="ECO:0007669"/>
    <property type="project" value="TreeGrafter"/>
</dbReference>
<feature type="domain" description="Tr-type G" evidence="10">
    <location>
        <begin position="75"/>
        <end position="281"/>
    </location>
</feature>
<dbReference type="STRING" id="37360.A0A0G4J887"/>
<keyword evidence="3" id="KW-0396">Initiation factor</keyword>
<dbReference type="GO" id="GO:0005525">
    <property type="term" value="F:GTP binding"/>
    <property type="evidence" value="ECO:0007669"/>
    <property type="project" value="UniProtKB-KW"/>
</dbReference>
<dbReference type="OrthoDB" id="1045173at2759"/>
<dbReference type="GO" id="GO:0000049">
    <property type="term" value="F:tRNA binding"/>
    <property type="evidence" value="ECO:0007669"/>
    <property type="project" value="InterPro"/>
</dbReference>
<dbReference type="InterPro" id="IPR000795">
    <property type="entry name" value="T_Tr_GTP-bd_dom"/>
</dbReference>
<dbReference type="PANTHER" id="PTHR42854">
    <property type="entry name" value="EUKARYOTIC TRANSLATION INITIATION FACTOR 2 SUBUNIT 3 FAMILY MEMBER"/>
    <property type="match status" value="1"/>
</dbReference>
<dbReference type="SUPFAM" id="SSF50465">
    <property type="entry name" value="EF-Tu/eEF-1alpha/eIF2-gamma C-terminal domain"/>
    <property type="match status" value="1"/>
</dbReference>
<dbReference type="SUPFAM" id="SSF52540">
    <property type="entry name" value="P-loop containing nucleoside triphosphate hydrolases"/>
    <property type="match status" value="1"/>
</dbReference>
<dbReference type="Proteomes" id="UP000039324">
    <property type="component" value="Unassembled WGS sequence"/>
</dbReference>
<geneLocation type="mitochondrion" evidence="12"/>
<dbReference type="InterPro" id="IPR044127">
    <property type="entry name" value="eIF2g_dom_2"/>
</dbReference>
<keyword evidence="13" id="KW-1185">Reference proteome</keyword>
<name>A0A0G4J887_PLABS</name>
<evidence type="ECO:0000256" key="1">
    <source>
        <dbReference type="ARBA" id="ARBA00007249"/>
    </source>
</evidence>
<evidence type="ECO:0000313" key="13">
    <source>
        <dbReference type="Proteomes" id="UP000039324"/>
    </source>
</evidence>
<feature type="compositionally biased region" description="Acidic residues" evidence="9">
    <location>
        <begin position="511"/>
        <end position="525"/>
    </location>
</feature>
<evidence type="ECO:0000256" key="7">
    <source>
        <dbReference type="ARBA" id="ARBA00023134"/>
    </source>
</evidence>
<dbReference type="PRINTS" id="PR00315">
    <property type="entry name" value="ELONGATNFCT"/>
</dbReference>
<dbReference type="InterPro" id="IPR009001">
    <property type="entry name" value="Transl_elong_EF1A/Init_IF2_C"/>
</dbReference>
<dbReference type="Gene3D" id="3.40.50.300">
    <property type="entry name" value="P-loop containing nucleotide triphosphate hydrolases"/>
    <property type="match status" value="1"/>
</dbReference>
<evidence type="ECO:0000256" key="3">
    <source>
        <dbReference type="ARBA" id="ARBA00022540"/>
    </source>
</evidence>
<proteinExistence type="inferred from homology"/>
<dbReference type="InterPro" id="IPR015256">
    <property type="entry name" value="eIF2g_C"/>
</dbReference>
<dbReference type="SUPFAM" id="SSF50447">
    <property type="entry name" value="Translation proteins"/>
    <property type="match status" value="1"/>
</dbReference>
<evidence type="ECO:0000313" key="12">
    <source>
        <dbReference type="EMBL" id="SPQ99780.1"/>
    </source>
</evidence>
<evidence type="ECO:0000256" key="4">
    <source>
        <dbReference type="ARBA" id="ARBA00022741"/>
    </source>
</evidence>
<evidence type="ECO:0000256" key="2">
    <source>
        <dbReference type="ARBA" id="ARBA00011986"/>
    </source>
</evidence>
<dbReference type="GO" id="GO:0003743">
    <property type="term" value="F:translation initiation factor activity"/>
    <property type="evidence" value="ECO:0007669"/>
    <property type="project" value="UniProtKB-KW"/>
</dbReference>
<dbReference type="CDD" id="cd15490">
    <property type="entry name" value="eIF2_gamma_III"/>
    <property type="match status" value="1"/>
</dbReference>
<dbReference type="GO" id="GO:0001731">
    <property type="term" value="P:formation of translation preinitiation complex"/>
    <property type="evidence" value="ECO:0007669"/>
    <property type="project" value="TreeGrafter"/>
</dbReference>
<dbReference type="InterPro" id="IPR050543">
    <property type="entry name" value="eIF2G"/>
</dbReference>
<keyword evidence="12" id="KW-0496">Mitochondrion</keyword>
<sequence>MTEKGVRFAEEVVTATGDRAPLAGADLSEGVGVSTTNDLTSSTQGAEHRGLAVQDLATLDVGKLTPLSPEVISRQATINIGTIGHVAHGKSTVVKAISGVQTVRFKTELERNITIKLGYANAKIYECKNGCPRPERYISYGSSKEDAPICPLGCGGRLSLVRHVSFVDCPGHDILMATMLNGAAVMDAALLLISGNEPCPQPQTLEHLAAVEIMRLKNIIILQNKIDLVKEAEAAAQYDEIRSFIQGSCADSAPIIPISAQLRYNIDLICEHIVTKIPIPVRDFTSTPRLIVIRSFDVNKPGEEVHALRGGVAGGSLLQGVLKVGDEIEVRPGIVTKDKDGAVMCLPIYSRIVSLFAEHNELQYAVPGGLIGVGTKIDPTLTRADRLVGQVLGEVGKLPSIFTSLEISFFLLRRLLGVKLADAAADSKKKLGKVKKLTKGEIIMVNIGSTSVGGCVRAVKNDLAKITLTQPVCTLEGEKLAISRRVDKHWRLIGWGTIRKGTMLNVSADEPGADDDDDDDDNDDQ</sequence>
<dbReference type="CDD" id="cd03688">
    <property type="entry name" value="eIF2_gamma_II"/>
    <property type="match status" value="1"/>
</dbReference>
<dbReference type="Pfam" id="PF03144">
    <property type="entry name" value="GTP_EFTU_D2"/>
    <property type="match status" value="1"/>
</dbReference>
<dbReference type="FunFam" id="3.40.50.300:FF:000065">
    <property type="entry name" value="Eukaryotic translation initiation factor 2 subunit gamma"/>
    <property type="match status" value="1"/>
</dbReference>
<dbReference type="PANTHER" id="PTHR42854:SF3">
    <property type="entry name" value="EUKARYOTIC TRANSLATION INITIATION FACTOR 2 SUBUNIT 3-RELATED"/>
    <property type="match status" value="1"/>
</dbReference>
<dbReference type="EMBL" id="OVEO01000012">
    <property type="protein sequence ID" value="SPQ99780.1"/>
    <property type="molecule type" value="Genomic_DNA"/>
</dbReference>
<accession>A0A0G4J887</accession>
<evidence type="ECO:0000256" key="6">
    <source>
        <dbReference type="ARBA" id="ARBA00022917"/>
    </source>
</evidence>
<dbReference type="InterPro" id="IPR044128">
    <property type="entry name" value="eIF2g_GTP-bd"/>
</dbReference>
<dbReference type="NCBIfam" id="NF003077">
    <property type="entry name" value="PRK04000.1"/>
    <property type="match status" value="1"/>
</dbReference>
<dbReference type="GO" id="GO:0005850">
    <property type="term" value="C:eukaryotic translation initiation factor 2 complex"/>
    <property type="evidence" value="ECO:0007669"/>
    <property type="project" value="TreeGrafter"/>
</dbReference>
<evidence type="ECO:0000256" key="5">
    <source>
        <dbReference type="ARBA" id="ARBA00022801"/>
    </source>
</evidence>
<evidence type="ECO:0000256" key="9">
    <source>
        <dbReference type="SAM" id="MobiDB-lite"/>
    </source>
</evidence>
<dbReference type="Pfam" id="PF00009">
    <property type="entry name" value="GTP_EFTU"/>
    <property type="match status" value="1"/>
</dbReference>